<dbReference type="InterPro" id="IPR036761">
    <property type="entry name" value="TTHA0802/YceI-like_sf"/>
</dbReference>
<organism evidence="2 3">
    <name type="scientific">Paenimyroides marinum</name>
    <dbReference type="NCBI Taxonomy" id="1159016"/>
    <lineage>
        <taxon>Bacteria</taxon>
        <taxon>Pseudomonadati</taxon>
        <taxon>Bacteroidota</taxon>
        <taxon>Flavobacteriia</taxon>
        <taxon>Flavobacteriales</taxon>
        <taxon>Flavobacteriaceae</taxon>
        <taxon>Paenimyroides</taxon>
    </lineage>
</organism>
<dbReference type="PROSITE" id="PS51257">
    <property type="entry name" value="PROKAR_LIPOPROTEIN"/>
    <property type="match status" value="1"/>
</dbReference>
<dbReference type="Proteomes" id="UP000199634">
    <property type="component" value="Unassembled WGS sequence"/>
</dbReference>
<dbReference type="RefSeq" id="WP_091101881.1">
    <property type="nucleotide sequence ID" value="NZ_FNXE01000049.1"/>
</dbReference>
<protein>
    <submittedName>
        <fullName evidence="2">YceI-like domain-containing protein</fullName>
    </submittedName>
</protein>
<dbReference type="Pfam" id="PF04264">
    <property type="entry name" value="YceI"/>
    <property type="match status" value="1"/>
</dbReference>
<dbReference type="Gene3D" id="2.40.128.110">
    <property type="entry name" value="Lipid/polyisoprenoid-binding, YceI-like"/>
    <property type="match status" value="1"/>
</dbReference>
<evidence type="ECO:0000259" key="1">
    <source>
        <dbReference type="Pfam" id="PF04264"/>
    </source>
</evidence>
<dbReference type="AlphaFoldDB" id="A0A1H6MBX5"/>
<dbReference type="EMBL" id="FNXE01000049">
    <property type="protein sequence ID" value="SEH99004.1"/>
    <property type="molecule type" value="Genomic_DNA"/>
</dbReference>
<accession>A0A1H6MBX5</accession>
<dbReference type="InterPro" id="IPR007372">
    <property type="entry name" value="Lipid/polyisoprenoid-bd_YceI"/>
</dbReference>
<keyword evidence="3" id="KW-1185">Reference proteome</keyword>
<evidence type="ECO:0000313" key="3">
    <source>
        <dbReference type="Proteomes" id="UP000199634"/>
    </source>
</evidence>
<name>A0A1H6MBX5_9FLAO</name>
<reference evidence="2 3" key="1">
    <citation type="submission" date="2016-10" db="EMBL/GenBank/DDBJ databases">
        <authorList>
            <person name="de Groot N.N."/>
        </authorList>
    </citation>
    <scope>NUCLEOTIDE SEQUENCE [LARGE SCALE GENOMIC DNA]</scope>
    <source>
        <strain evidence="2 3">CGMCC 1.10825</strain>
    </source>
</reference>
<dbReference type="SUPFAM" id="SSF101874">
    <property type="entry name" value="YceI-like"/>
    <property type="match status" value="1"/>
</dbReference>
<proteinExistence type="predicted"/>
<evidence type="ECO:0000313" key="2">
    <source>
        <dbReference type="EMBL" id="SEH99004.1"/>
    </source>
</evidence>
<sequence>MKKSILALALTATVFVGCKKEEAKKAEDQTQLEEVQISEKVHYLHKLEWVAYKTPDKIGVPGTFNDIELSGTKDSGNIEQDIKDATFKVVTSTVNSKDPLRDEKLFNGFFKLMAGDITGKFVDFKEGKATIDITMNGVTKQKEFTYTFIGDTMVLKGTIDILADFNGSTAFNSLHELCKDLHAGKTWTEVDINVEITKQ</sequence>
<dbReference type="OrthoDB" id="5292899at2"/>
<gene>
    <name evidence="2" type="ORF">SAMN02927937_02578</name>
</gene>
<dbReference type="STRING" id="1159016.SAMN02927937_02578"/>
<feature type="domain" description="Lipid/polyisoprenoid-binding YceI-like" evidence="1">
    <location>
        <begin position="60"/>
        <end position="196"/>
    </location>
</feature>